<dbReference type="GO" id="GO:0032259">
    <property type="term" value="P:methylation"/>
    <property type="evidence" value="ECO:0007669"/>
    <property type="project" value="UniProtKB-KW"/>
</dbReference>
<dbReference type="InterPro" id="IPR035451">
    <property type="entry name" value="Ada-like_dom_sf"/>
</dbReference>
<dbReference type="OrthoDB" id="894286at2"/>
<dbReference type="GO" id="GO:0003677">
    <property type="term" value="F:DNA binding"/>
    <property type="evidence" value="ECO:0007669"/>
    <property type="project" value="InterPro"/>
</dbReference>
<dbReference type="GO" id="GO:0006355">
    <property type="term" value="P:regulation of DNA-templated transcription"/>
    <property type="evidence" value="ECO:0007669"/>
    <property type="project" value="InterPro"/>
</dbReference>
<gene>
    <name evidence="1" type="ORF">MgSA37_04165</name>
</gene>
<protein>
    <submittedName>
        <fullName evidence="1">Uncharacterized protein</fullName>
    </submittedName>
</protein>
<dbReference type="InterPro" id="IPR004026">
    <property type="entry name" value="Ada_DNA_repair_Zn-bd"/>
</dbReference>
<evidence type="ECO:0000313" key="2">
    <source>
        <dbReference type="Proteomes" id="UP000218263"/>
    </source>
</evidence>
<evidence type="ECO:0000313" key="1">
    <source>
        <dbReference type="EMBL" id="BAU55973.1"/>
    </source>
</evidence>
<sequence length="93" mass="10613">MIRHTSLGDTAFKRSRNLKILLDKKEITFAGNVKLKIYGTLNCSAGKRMKPANRVFFCLETEAIEMGYRPCGHCMAGTYKKWKDALNKLIKLD</sequence>
<dbReference type="RefSeq" id="WP_096354501.1">
    <property type="nucleotide sequence ID" value="NZ_AP017313.1"/>
</dbReference>
<dbReference type="Gene3D" id="3.40.10.10">
    <property type="entry name" value="DNA Methylphosphotriester Repair Domain"/>
    <property type="match status" value="1"/>
</dbReference>
<name>A0A110B4C0_9SPHI</name>
<proteinExistence type="predicted"/>
<dbReference type="GO" id="GO:0008168">
    <property type="term" value="F:methyltransferase activity"/>
    <property type="evidence" value="ECO:0007669"/>
    <property type="project" value="UniProtKB-KW"/>
</dbReference>
<dbReference type="Pfam" id="PF02805">
    <property type="entry name" value="Ada_Zn_binding"/>
    <property type="match status" value="1"/>
</dbReference>
<dbReference type="AlphaFoldDB" id="A0A110B4C0"/>
<dbReference type="GO" id="GO:0006281">
    <property type="term" value="P:DNA repair"/>
    <property type="evidence" value="ECO:0007669"/>
    <property type="project" value="InterPro"/>
</dbReference>
<dbReference type="SUPFAM" id="SSF57884">
    <property type="entry name" value="Ada DNA repair protein, N-terminal domain (N-Ada 10)"/>
    <property type="match status" value="1"/>
</dbReference>
<organism evidence="1 2">
    <name type="scientific">Mucilaginibacter gotjawali</name>
    <dbReference type="NCBI Taxonomy" id="1550579"/>
    <lineage>
        <taxon>Bacteria</taxon>
        <taxon>Pseudomonadati</taxon>
        <taxon>Bacteroidota</taxon>
        <taxon>Sphingobacteriia</taxon>
        <taxon>Sphingobacteriales</taxon>
        <taxon>Sphingobacteriaceae</taxon>
        <taxon>Mucilaginibacter</taxon>
    </lineage>
</organism>
<keyword evidence="2" id="KW-1185">Reference proteome</keyword>
<dbReference type="Proteomes" id="UP000218263">
    <property type="component" value="Chromosome"/>
</dbReference>
<reference evidence="1 2" key="1">
    <citation type="submission" date="2015-12" db="EMBL/GenBank/DDBJ databases">
        <title>Genome sequence of Mucilaginibacter gotjawali.</title>
        <authorList>
            <person name="Lee J.S."/>
            <person name="Lee K.C."/>
            <person name="Kim K.K."/>
            <person name="Lee B.W."/>
        </authorList>
    </citation>
    <scope>NUCLEOTIDE SEQUENCE [LARGE SCALE GENOMIC DNA]</scope>
    <source>
        <strain evidence="1 2">SA3-7</strain>
    </source>
</reference>
<accession>A0A110B4C0</accession>
<dbReference type="GO" id="GO:0008270">
    <property type="term" value="F:zinc ion binding"/>
    <property type="evidence" value="ECO:0007669"/>
    <property type="project" value="InterPro"/>
</dbReference>
<dbReference type="KEGG" id="mgot:MgSA37_04165"/>
<dbReference type="EMBL" id="AP017313">
    <property type="protein sequence ID" value="BAU55973.1"/>
    <property type="molecule type" value="Genomic_DNA"/>
</dbReference>